<dbReference type="Proteomes" id="UP001056381">
    <property type="component" value="Chromosome"/>
</dbReference>
<keyword evidence="2 5" id="KW-0545">Nucleotide biosynthesis</keyword>
<comment type="domain">
    <text evidence="5">Consists of three domains, a large central CORE domain and two small peripheral domains, NMPbind and LID, which undergo movements during catalysis. The LID domain closes over the site of phosphoryl transfer upon ATP binding. Assembling and dissambling the active center during each catalytic cycle provides an effective means to prevent ATP hydrolysis.</text>
</comment>
<evidence type="ECO:0000256" key="3">
    <source>
        <dbReference type="ARBA" id="ARBA00022741"/>
    </source>
</evidence>
<gene>
    <name evidence="5" type="primary">adk</name>
    <name evidence="8" type="ORF">M9B40_02070</name>
</gene>
<feature type="binding site" evidence="5">
    <location>
        <begin position="57"/>
        <end position="59"/>
    </location>
    <ligand>
        <name>AMP</name>
        <dbReference type="ChEBI" id="CHEBI:456215"/>
    </ligand>
</feature>
<feature type="binding site" evidence="5">
    <location>
        <begin position="85"/>
        <end position="88"/>
    </location>
    <ligand>
        <name>AMP</name>
        <dbReference type="ChEBI" id="CHEBI:456215"/>
    </ligand>
</feature>
<feature type="binding site" evidence="5">
    <location>
        <position position="92"/>
    </location>
    <ligand>
        <name>AMP</name>
        <dbReference type="ChEBI" id="CHEBI:456215"/>
    </ligand>
</feature>
<dbReference type="AlphaFoldDB" id="A0A9Q8U1L7"/>
<dbReference type="InterPro" id="IPR033690">
    <property type="entry name" value="Adenylat_kinase_CS"/>
</dbReference>
<comment type="subunit">
    <text evidence="5 7">Monomer.</text>
</comment>
<dbReference type="EMBL" id="CP097966">
    <property type="protein sequence ID" value="URQ63568.1"/>
    <property type="molecule type" value="Genomic_DNA"/>
</dbReference>
<keyword evidence="9" id="KW-1185">Reference proteome</keyword>
<keyword evidence="5 7" id="KW-0067">ATP-binding</keyword>
<comment type="caution">
    <text evidence="5">Lacks conserved residue(s) required for the propagation of feature annotation.</text>
</comment>
<keyword evidence="4 5" id="KW-0418">Kinase</keyword>
<comment type="pathway">
    <text evidence="5">Purine metabolism; AMP biosynthesis via salvage pathway; AMP from ADP: step 1/1.</text>
</comment>
<dbReference type="CDD" id="cd01428">
    <property type="entry name" value="ADK"/>
    <property type="match status" value="1"/>
</dbReference>
<protein>
    <recommendedName>
        <fullName evidence="5 7">Adenylate kinase</fullName>
        <shortName evidence="5">AK</shortName>
        <ecNumber evidence="5 7">2.7.4.3</ecNumber>
    </recommendedName>
    <alternativeName>
        <fullName evidence="5">ATP-AMP transphosphorylase</fullName>
    </alternativeName>
    <alternativeName>
        <fullName evidence="5">ATP:AMP phosphotransferase</fullName>
    </alternativeName>
    <alternativeName>
        <fullName evidence="5">Adenylate monophosphate kinase</fullName>
    </alternativeName>
</protein>
<dbReference type="GO" id="GO:0005524">
    <property type="term" value="F:ATP binding"/>
    <property type="evidence" value="ECO:0007669"/>
    <property type="project" value="UniProtKB-UniRule"/>
</dbReference>
<evidence type="ECO:0000256" key="6">
    <source>
        <dbReference type="RuleBase" id="RU003330"/>
    </source>
</evidence>
<comment type="function">
    <text evidence="5">Catalyzes the reversible transfer of the terminal phosphate group between ATP and AMP. Plays an important role in cellular energy homeostasis and in adenine nucleotide metabolism.</text>
</comment>
<feature type="binding site" evidence="5">
    <location>
        <position position="127"/>
    </location>
    <ligand>
        <name>ATP</name>
        <dbReference type="ChEBI" id="CHEBI:30616"/>
    </ligand>
</feature>
<evidence type="ECO:0000256" key="2">
    <source>
        <dbReference type="ARBA" id="ARBA00022727"/>
    </source>
</evidence>
<name>A0A9Q8U1L7_9GAMM</name>
<comment type="subcellular location">
    <subcellularLocation>
        <location evidence="5 7">Cytoplasm</location>
    </subcellularLocation>
</comment>
<organism evidence="8 9">
    <name type="scientific">SAR86 cluster bacterium</name>
    <dbReference type="NCBI Taxonomy" id="2030880"/>
    <lineage>
        <taxon>Bacteria</taxon>
        <taxon>Pseudomonadati</taxon>
        <taxon>Pseudomonadota</taxon>
        <taxon>Gammaproteobacteria</taxon>
        <taxon>SAR86 cluster</taxon>
    </lineage>
</organism>
<dbReference type="Gene3D" id="3.40.50.300">
    <property type="entry name" value="P-loop containing nucleotide triphosphate hydrolases"/>
    <property type="match status" value="1"/>
</dbReference>
<keyword evidence="3 5" id="KW-0547">Nucleotide-binding</keyword>
<dbReference type="GO" id="GO:0044209">
    <property type="term" value="P:AMP salvage"/>
    <property type="evidence" value="ECO:0007669"/>
    <property type="project" value="UniProtKB-UniRule"/>
</dbReference>
<keyword evidence="5" id="KW-0963">Cytoplasm</keyword>
<evidence type="ECO:0000313" key="9">
    <source>
        <dbReference type="Proteomes" id="UP001056381"/>
    </source>
</evidence>
<evidence type="ECO:0000313" key="8">
    <source>
        <dbReference type="EMBL" id="URQ63568.1"/>
    </source>
</evidence>
<comment type="similarity">
    <text evidence="5 6">Belongs to the adenylate kinase family.</text>
</comment>
<evidence type="ECO:0000256" key="4">
    <source>
        <dbReference type="ARBA" id="ARBA00022777"/>
    </source>
</evidence>
<dbReference type="EC" id="2.7.4.3" evidence="5 7"/>
<comment type="catalytic activity">
    <reaction evidence="5 7">
        <text>AMP + ATP = 2 ADP</text>
        <dbReference type="Rhea" id="RHEA:12973"/>
        <dbReference type="ChEBI" id="CHEBI:30616"/>
        <dbReference type="ChEBI" id="CHEBI:456215"/>
        <dbReference type="ChEBI" id="CHEBI:456216"/>
        <dbReference type="EC" id="2.7.4.3"/>
    </reaction>
</comment>
<dbReference type="GO" id="GO:0005737">
    <property type="term" value="C:cytoplasm"/>
    <property type="evidence" value="ECO:0007669"/>
    <property type="project" value="UniProtKB-SubCell"/>
</dbReference>
<feature type="binding site" evidence="5">
    <location>
        <begin position="10"/>
        <end position="15"/>
    </location>
    <ligand>
        <name>ATP</name>
        <dbReference type="ChEBI" id="CHEBI:30616"/>
    </ligand>
</feature>
<dbReference type="PANTHER" id="PTHR23359">
    <property type="entry name" value="NUCLEOTIDE KINASE"/>
    <property type="match status" value="1"/>
</dbReference>
<dbReference type="HAMAP" id="MF_00235">
    <property type="entry name" value="Adenylate_kinase_Adk"/>
    <property type="match status" value="1"/>
</dbReference>
<proteinExistence type="inferred from homology"/>
<keyword evidence="1 5" id="KW-0808">Transferase</keyword>
<reference evidence="8" key="1">
    <citation type="submission" date="2022-05" db="EMBL/GenBank/DDBJ databases">
        <title>Single-amplified genomics reveal most streamlined microbe among free-living bacteria.</title>
        <authorList>
            <person name="Roda-Garcia J."/>
            <person name="Haro-Moreno J.M."/>
            <person name="Rodriguez-Valera F."/>
            <person name="Almagro-Moreno S."/>
            <person name="Lopez-Perez M."/>
        </authorList>
    </citation>
    <scope>NUCLEOTIDE SEQUENCE</scope>
    <source>
        <strain evidence="8">TMED112-D2-2</strain>
    </source>
</reference>
<sequence length="142" mass="15596">MKIILLGMPGAGKGTQAELIKVNYNIPSISTGAILRDISNTNSDLGVKVQDYLQSGRLVPDEIIIEILVNRISDDDCSDGFLLDGFPRNIDQAEALKKANIDIDFVIFLNIEEQEIIKRIYEIDGSLPVEAVTKAIDSIFSS</sequence>
<evidence type="ECO:0000256" key="1">
    <source>
        <dbReference type="ARBA" id="ARBA00022679"/>
    </source>
</evidence>
<dbReference type="SUPFAM" id="SSF52540">
    <property type="entry name" value="P-loop containing nucleoside triphosphate hydrolases"/>
    <property type="match status" value="1"/>
</dbReference>
<dbReference type="Pfam" id="PF00406">
    <property type="entry name" value="ADK"/>
    <property type="match status" value="1"/>
</dbReference>
<dbReference type="GO" id="GO:0004017">
    <property type="term" value="F:AMP kinase activity"/>
    <property type="evidence" value="ECO:0007669"/>
    <property type="project" value="UniProtKB-UniRule"/>
</dbReference>
<feature type="binding site" evidence="5">
    <location>
        <position position="36"/>
    </location>
    <ligand>
        <name>AMP</name>
        <dbReference type="ChEBI" id="CHEBI:456215"/>
    </ligand>
</feature>
<evidence type="ECO:0000256" key="5">
    <source>
        <dbReference type="HAMAP-Rule" id="MF_00235"/>
    </source>
</evidence>
<dbReference type="InterPro" id="IPR000850">
    <property type="entry name" value="Adenylat/UMP-CMP_kin"/>
</dbReference>
<dbReference type="PRINTS" id="PR00094">
    <property type="entry name" value="ADENYLTKNASE"/>
</dbReference>
<dbReference type="InterPro" id="IPR027417">
    <property type="entry name" value="P-loop_NTPase"/>
</dbReference>
<dbReference type="PROSITE" id="PS00113">
    <property type="entry name" value="ADENYLATE_KINASE"/>
    <property type="match status" value="1"/>
</dbReference>
<feature type="binding site" evidence="5">
    <location>
        <position position="31"/>
    </location>
    <ligand>
        <name>AMP</name>
        <dbReference type="ChEBI" id="CHEBI:456215"/>
    </ligand>
</feature>
<feature type="region of interest" description="NMP" evidence="5">
    <location>
        <begin position="30"/>
        <end position="59"/>
    </location>
</feature>
<evidence type="ECO:0000256" key="7">
    <source>
        <dbReference type="RuleBase" id="RU003331"/>
    </source>
</evidence>
<accession>A0A9Q8U1L7</accession>